<dbReference type="SUPFAM" id="SSF102705">
    <property type="entry name" value="NIF3 (NGG1p interacting factor 3)-like"/>
    <property type="match status" value="1"/>
</dbReference>
<evidence type="ECO:0000256" key="4">
    <source>
        <dbReference type="PIRSR" id="PIRSR602678-1"/>
    </source>
</evidence>
<dbReference type="PIRSF" id="PIRSF037490">
    <property type="entry name" value="UCP037490_NIF3_euk"/>
    <property type="match status" value="1"/>
</dbReference>
<dbReference type="GO" id="GO:0005739">
    <property type="term" value="C:mitochondrion"/>
    <property type="evidence" value="ECO:0007669"/>
    <property type="project" value="TreeGrafter"/>
</dbReference>
<protein>
    <recommendedName>
        <fullName evidence="2 3">NIF3-like protein 1</fullName>
    </recommendedName>
</protein>
<dbReference type="FunFam" id="3.40.1390.30:FF:000001">
    <property type="entry name" value="GTP cyclohydrolase 1 type 2"/>
    <property type="match status" value="1"/>
</dbReference>
<keyword evidence="6" id="KW-1185">Reference proteome</keyword>
<comment type="similarity">
    <text evidence="1 3">Belongs to the GTP cyclohydrolase I type 2/NIF3 family.</text>
</comment>
<dbReference type="NCBIfam" id="TIGR00486">
    <property type="entry name" value="YbgI_SA1388"/>
    <property type="match status" value="1"/>
</dbReference>
<name>A0A835CN53_APHGI</name>
<evidence type="ECO:0000256" key="1">
    <source>
        <dbReference type="ARBA" id="ARBA00006964"/>
    </source>
</evidence>
<accession>A0A835CN53</accession>
<reference evidence="5 6" key="1">
    <citation type="submission" date="2020-08" db="EMBL/GenBank/DDBJ databases">
        <title>Aphidius gifuensis genome sequencing and assembly.</title>
        <authorList>
            <person name="Du Z."/>
        </authorList>
    </citation>
    <scope>NUCLEOTIDE SEQUENCE [LARGE SCALE GENOMIC DNA]</scope>
    <source>
        <strain evidence="5">YNYX2018</strain>
        <tissue evidence="5">Adults</tissue>
    </source>
</reference>
<keyword evidence="4" id="KW-0479">Metal-binding</keyword>
<evidence type="ECO:0000313" key="5">
    <source>
        <dbReference type="EMBL" id="KAF7989149.1"/>
    </source>
</evidence>
<feature type="binding site" evidence="4">
    <location>
        <position position="250"/>
    </location>
    <ligand>
        <name>a divalent metal cation</name>
        <dbReference type="ChEBI" id="CHEBI:60240"/>
        <label>1</label>
    </ligand>
</feature>
<dbReference type="Gene3D" id="3.40.1390.30">
    <property type="entry name" value="NIF3 (NGG1p interacting factor 3)-like"/>
    <property type="match status" value="1"/>
</dbReference>
<evidence type="ECO:0000313" key="6">
    <source>
        <dbReference type="Proteomes" id="UP000639338"/>
    </source>
</evidence>
<dbReference type="InterPro" id="IPR036069">
    <property type="entry name" value="DUF34/NIF3_sf"/>
</dbReference>
<dbReference type="AlphaFoldDB" id="A0A835CN53"/>
<dbReference type="GO" id="GO:0046872">
    <property type="term" value="F:metal ion binding"/>
    <property type="evidence" value="ECO:0007669"/>
    <property type="project" value="UniProtKB-KW"/>
</dbReference>
<gene>
    <name evidence="5" type="ORF">HCN44_007459</name>
</gene>
<dbReference type="InterPro" id="IPR002678">
    <property type="entry name" value="DUF34/NIF3"/>
</dbReference>
<feature type="binding site" evidence="4">
    <location>
        <position position="92"/>
    </location>
    <ligand>
        <name>a divalent metal cation</name>
        <dbReference type="ChEBI" id="CHEBI:60240"/>
        <label>1</label>
    </ligand>
</feature>
<sequence>MFTSKIFNNLKTCNHFFKKNMSSNNGLSLERVVKSLNDYADLSLAGSWDNVGLLIQPTVQKNIKNILLTNDLTENVMKEAVDFDTDLIISYHPPIFSPLKRITNNSWKERIVAKCLENKIALYSPHTSFDSIKGGVNDWLANAFDIKTSEPIERSTSNPENGMGRICTINGSLTPEEAVELVKKRVNLKHVRLALAQPSGKMINTVAVCAGSGASVLKNIDADLFVTGEMLHHDILDAVHKGTTVILTNHSDSERGFLTEFSKILKTTLDNDSINIIVSKTDVDPLITV</sequence>
<dbReference type="PANTHER" id="PTHR13799">
    <property type="entry name" value="NGG1 INTERACTING FACTOR 3"/>
    <property type="match status" value="1"/>
</dbReference>
<feature type="binding site" evidence="4">
    <location>
        <position position="254"/>
    </location>
    <ligand>
        <name>a divalent metal cation</name>
        <dbReference type="ChEBI" id="CHEBI:60240"/>
        <label>1</label>
    </ligand>
</feature>
<evidence type="ECO:0000256" key="3">
    <source>
        <dbReference type="PIRNR" id="PIRNR037490"/>
    </source>
</evidence>
<comment type="caution">
    <text evidence="5">The sequence shown here is derived from an EMBL/GenBank/DDBJ whole genome shotgun (WGS) entry which is preliminary data.</text>
</comment>
<evidence type="ECO:0000256" key="2">
    <source>
        <dbReference type="ARBA" id="ARBA00019069"/>
    </source>
</evidence>
<dbReference type="PANTHER" id="PTHR13799:SF13">
    <property type="entry name" value="NIF3-LIKE PROTEIN 1"/>
    <property type="match status" value="1"/>
</dbReference>
<dbReference type="Pfam" id="PF01784">
    <property type="entry name" value="DUF34_NIF3"/>
    <property type="match status" value="1"/>
</dbReference>
<dbReference type="OrthoDB" id="3345469at2759"/>
<organism evidence="5 6">
    <name type="scientific">Aphidius gifuensis</name>
    <name type="common">Parasitoid wasp</name>
    <dbReference type="NCBI Taxonomy" id="684658"/>
    <lineage>
        <taxon>Eukaryota</taxon>
        <taxon>Metazoa</taxon>
        <taxon>Ecdysozoa</taxon>
        <taxon>Arthropoda</taxon>
        <taxon>Hexapoda</taxon>
        <taxon>Insecta</taxon>
        <taxon>Pterygota</taxon>
        <taxon>Neoptera</taxon>
        <taxon>Endopterygota</taxon>
        <taxon>Hymenoptera</taxon>
        <taxon>Apocrita</taxon>
        <taxon>Ichneumonoidea</taxon>
        <taxon>Braconidae</taxon>
        <taxon>Aphidiinae</taxon>
        <taxon>Aphidius</taxon>
    </lineage>
</organism>
<proteinExistence type="inferred from homology"/>
<dbReference type="EMBL" id="JACMRX010000005">
    <property type="protein sequence ID" value="KAF7989149.1"/>
    <property type="molecule type" value="Genomic_DNA"/>
</dbReference>
<dbReference type="InterPro" id="IPR017222">
    <property type="entry name" value="DUF34/NIF3_animal"/>
</dbReference>
<dbReference type="Proteomes" id="UP000639338">
    <property type="component" value="Unassembled WGS sequence"/>
</dbReference>
<feature type="binding site" evidence="4">
    <location>
        <position position="130"/>
    </location>
    <ligand>
        <name>a divalent metal cation</name>
        <dbReference type="ChEBI" id="CHEBI:60240"/>
        <label>1</label>
    </ligand>
</feature>